<dbReference type="InterPro" id="IPR036249">
    <property type="entry name" value="Thioredoxin-like_sf"/>
</dbReference>
<accession>A0A7S3F4Z7</accession>
<dbReference type="AlphaFoldDB" id="A0A7S3F4Z7"/>
<reference evidence="3" key="1">
    <citation type="submission" date="2021-01" db="EMBL/GenBank/DDBJ databases">
        <authorList>
            <person name="Corre E."/>
            <person name="Pelletier E."/>
            <person name="Niang G."/>
            <person name="Scheremetjew M."/>
            <person name="Finn R."/>
            <person name="Kale V."/>
            <person name="Holt S."/>
            <person name="Cochrane G."/>
            <person name="Meng A."/>
            <person name="Brown T."/>
            <person name="Cohen L."/>
        </authorList>
    </citation>
    <scope>NUCLEOTIDE SEQUENCE</scope>
    <source>
        <strain evidence="3">CCMP281</strain>
    </source>
</reference>
<dbReference type="EMBL" id="HBHX01047946">
    <property type="protein sequence ID" value="CAE0127345.1"/>
    <property type="molecule type" value="Transcribed_RNA"/>
</dbReference>
<evidence type="ECO:0000259" key="2">
    <source>
        <dbReference type="Pfam" id="PF13417"/>
    </source>
</evidence>
<organism evidence="3">
    <name type="scientific">Haptolina ericina</name>
    <dbReference type="NCBI Taxonomy" id="156174"/>
    <lineage>
        <taxon>Eukaryota</taxon>
        <taxon>Haptista</taxon>
        <taxon>Haptophyta</taxon>
        <taxon>Prymnesiophyceae</taxon>
        <taxon>Prymnesiales</taxon>
        <taxon>Prymnesiaceae</taxon>
        <taxon>Haptolina</taxon>
    </lineage>
</organism>
<proteinExistence type="predicted"/>
<dbReference type="SUPFAM" id="SSF47616">
    <property type="entry name" value="GST C-terminal domain-like"/>
    <property type="match status" value="1"/>
</dbReference>
<feature type="compositionally biased region" description="Basic and acidic residues" evidence="1">
    <location>
        <begin position="1"/>
        <end position="11"/>
    </location>
</feature>
<dbReference type="PANTHER" id="PTHR12782">
    <property type="entry name" value="MICROSOMAL PROSTAGLANDIN E SYNTHASE-2"/>
    <property type="match status" value="1"/>
</dbReference>
<dbReference type="InterPro" id="IPR036282">
    <property type="entry name" value="Glutathione-S-Trfase_C_sf"/>
</dbReference>
<dbReference type="InterPro" id="IPR004045">
    <property type="entry name" value="Glutathione_S-Trfase_N"/>
</dbReference>
<dbReference type="SUPFAM" id="SSF52833">
    <property type="entry name" value="Thioredoxin-like"/>
    <property type="match status" value="1"/>
</dbReference>
<dbReference type="Pfam" id="PF13417">
    <property type="entry name" value="GST_N_3"/>
    <property type="match status" value="1"/>
</dbReference>
<evidence type="ECO:0000313" key="3">
    <source>
        <dbReference type="EMBL" id="CAE0127345.1"/>
    </source>
</evidence>
<protein>
    <recommendedName>
        <fullName evidence="2">GST N-terminal domain-containing protein</fullName>
    </recommendedName>
</protein>
<dbReference type="Gene3D" id="3.40.30.10">
    <property type="entry name" value="Glutaredoxin"/>
    <property type="match status" value="1"/>
</dbReference>
<feature type="domain" description="GST N-terminal" evidence="2">
    <location>
        <begin position="41"/>
        <end position="102"/>
    </location>
</feature>
<dbReference type="GO" id="GO:0005739">
    <property type="term" value="C:mitochondrion"/>
    <property type="evidence" value="ECO:0007669"/>
    <property type="project" value="TreeGrafter"/>
</dbReference>
<evidence type="ECO:0000256" key="1">
    <source>
        <dbReference type="SAM" id="MobiDB-lite"/>
    </source>
</evidence>
<feature type="region of interest" description="Disordered" evidence="1">
    <location>
        <begin position="1"/>
        <end position="24"/>
    </location>
</feature>
<dbReference type="PANTHER" id="PTHR12782:SF5">
    <property type="entry name" value="PROSTAGLANDIN E SYNTHASE 2"/>
    <property type="match status" value="1"/>
</dbReference>
<name>A0A7S3F4Z7_9EUKA</name>
<dbReference type="Gene3D" id="1.20.1050.10">
    <property type="match status" value="1"/>
</dbReference>
<gene>
    <name evidence="3" type="ORF">HERI1096_LOCUS26564</name>
</gene>
<sequence>MATLSRHDGMLRDGTNPEGIDPVPKLGWNTTQDLVDVKVVSMSYSPPCAKIRYHLAFHKVPFLVVTPAEFKKGKVDGDYTKVPAIFVGGRQVNDSYVIIKHLTPVLYGAAVDEEWEQKITYGLQLAMEVEGFEDSRNYATIVTFGGFPSFVGRFFWFVLPLGRLAKRIRAGRAEKNDRFGPLRAAKEYTDEFRSAVGEKPFFAGEQPGCVDVSFYATLVTWEPVPCVQDLLEGSDLLGWWQRMKGAMPALGP</sequence>